<proteinExistence type="predicted"/>
<dbReference type="AlphaFoldDB" id="A0A4C1YEE4"/>
<reference evidence="1 2" key="1">
    <citation type="journal article" date="2019" name="Commun. Biol.">
        <title>The bagworm genome reveals a unique fibroin gene that provides high tensile strength.</title>
        <authorList>
            <person name="Kono N."/>
            <person name="Nakamura H."/>
            <person name="Ohtoshi R."/>
            <person name="Tomita M."/>
            <person name="Numata K."/>
            <person name="Arakawa K."/>
        </authorList>
    </citation>
    <scope>NUCLEOTIDE SEQUENCE [LARGE SCALE GENOMIC DNA]</scope>
</reference>
<name>A0A4C1YEE4_EUMVA</name>
<sequence>MGGRRALAAGGGGAPNLPATVCFLWTNPFGYACVCMATPPKLKCMQLMATDAPPIKCSGSGASDTVAANRHLVKLGLIKSERKKTIIDHAATLQEIRRPKKEACAS</sequence>
<organism evidence="1 2">
    <name type="scientific">Eumeta variegata</name>
    <name type="common">Bagworm moth</name>
    <name type="synonym">Eumeta japonica</name>
    <dbReference type="NCBI Taxonomy" id="151549"/>
    <lineage>
        <taxon>Eukaryota</taxon>
        <taxon>Metazoa</taxon>
        <taxon>Ecdysozoa</taxon>
        <taxon>Arthropoda</taxon>
        <taxon>Hexapoda</taxon>
        <taxon>Insecta</taxon>
        <taxon>Pterygota</taxon>
        <taxon>Neoptera</taxon>
        <taxon>Endopterygota</taxon>
        <taxon>Lepidoptera</taxon>
        <taxon>Glossata</taxon>
        <taxon>Ditrysia</taxon>
        <taxon>Tineoidea</taxon>
        <taxon>Psychidae</taxon>
        <taxon>Oiketicinae</taxon>
        <taxon>Eumeta</taxon>
    </lineage>
</organism>
<dbReference type="EMBL" id="BGZK01001171">
    <property type="protein sequence ID" value="GBP73364.1"/>
    <property type="molecule type" value="Genomic_DNA"/>
</dbReference>
<comment type="caution">
    <text evidence="1">The sequence shown here is derived from an EMBL/GenBank/DDBJ whole genome shotgun (WGS) entry which is preliminary data.</text>
</comment>
<dbReference type="Proteomes" id="UP000299102">
    <property type="component" value="Unassembled WGS sequence"/>
</dbReference>
<evidence type="ECO:0000313" key="2">
    <source>
        <dbReference type="Proteomes" id="UP000299102"/>
    </source>
</evidence>
<keyword evidence="2" id="KW-1185">Reference proteome</keyword>
<dbReference type="PROSITE" id="PS51257">
    <property type="entry name" value="PROKAR_LIPOPROTEIN"/>
    <property type="match status" value="1"/>
</dbReference>
<evidence type="ECO:0000313" key="1">
    <source>
        <dbReference type="EMBL" id="GBP73364.1"/>
    </source>
</evidence>
<protein>
    <submittedName>
        <fullName evidence="1">Uncharacterized protein</fullName>
    </submittedName>
</protein>
<gene>
    <name evidence="1" type="ORF">EVAR_60598_1</name>
</gene>
<accession>A0A4C1YEE4</accession>